<feature type="compositionally biased region" description="Polar residues" evidence="1">
    <location>
        <begin position="288"/>
        <end position="297"/>
    </location>
</feature>
<evidence type="ECO:0000313" key="3">
    <source>
        <dbReference type="Proteomes" id="UP001295444"/>
    </source>
</evidence>
<sequence length="297" mass="33359">MDELLRTPTGPSQEALVPNMAPTSLASTYSHGEHVTLADIRVELRRMTAVMVTKDDLYQASNNLHTALKSEVGGLKADFAVHKTPIASVEQRKDAMKKQTKASDIAIQKQGDLLLAMRRQLEDLDNRSHRNNIRIRGIPEADGTGENVAETLTQLFRIILREDALDHYRFDRAHRALRPCNADGVPRGIICCIHSYPLKDQIMQRARTRSHWTYRGSEVALYNNLSPMTLDARRTLRPVTTTLWERNIPYSINVRHQTPPEHSGMDTPLEAQLGGWSWGEDPDACSPQGGTQTAPRP</sequence>
<name>A0AAD1RB99_PELCU</name>
<gene>
    <name evidence="2" type="ORF">PECUL_23A055266</name>
</gene>
<accession>A0AAD1RB99</accession>
<proteinExistence type="predicted"/>
<dbReference type="Gene3D" id="3.30.70.1820">
    <property type="entry name" value="L1 transposable element, RRM domain"/>
    <property type="match status" value="1"/>
</dbReference>
<feature type="region of interest" description="Disordered" evidence="1">
    <location>
        <begin position="273"/>
        <end position="297"/>
    </location>
</feature>
<organism evidence="2 3">
    <name type="scientific">Pelobates cultripes</name>
    <name type="common">Western spadefoot toad</name>
    <dbReference type="NCBI Taxonomy" id="61616"/>
    <lineage>
        <taxon>Eukaryota</taxon>
        <taxon>Metazoa</taxon>
        <taxon>Chordata</taxon>
        <taxon>Craniata</taxon>
        <taxon>Vertebrata</taxon>
        <taxon>Euteleostomi</taxon>
        <taxon>Amphibia</taxon>
        <taxon>Batrachia</taxon>
        <taxon>Anura</taxon>
        <taxon>Pelobatoidea</taxon>
        <taxon>Pelobatidae</taxon>
        <taxon>Pelobates</taxon>
    </lineage>
</organism>
<dbReference type="AlphaFoldDB" id="A0AAD1RB99"/>
<dbReference type="PANTHER" id="PTHR11505">
    <property type="entry name" value="L1 TRANSPOSABLE ELEMENT-RELATED"/>
    <property type="match status" value="1"/>
</dbReference>
<reference evidence="2" key="1">
    <citation type="submission" date="2022-03" db="EMBL/GenBank/DDBJ databases">
        <authorList>
            <person name="Alioto T."/>
            <person name="Alioto T."/>
            <person name="Gomez Garrido J."/>
        </authorList>
    </citation>
    <scope>NUCLEOTIDE SEQUENCE</scope>
</reference>
<dbReference type="InterPro" id="IPR004244">
    <property type="entry name" value="Transposase_22"/>
</dbReference>
<evidence type="ECO:0000256" key="1">
    <source>
        <dbReference type="SAM" id="MobiDB-lite"/>
    </source>
</evidence>
<dbReference type="EMBL" id="OW240913">
    <property type="protein sequence ID" value="CAH2246579.1"/>
    <property type="molecule type" value="Genomic_DNA"/>
</dbReference>
<evidence type="ECO:0000313" key="2">
    <source>
        <dbReference type="EMBL" id="CAH2246579.1"/>
    </source>
</evidence>
<keyword evidence="3" id="KW-1185">Reference proteome</keyword>
<protein>
    <submittedName>
        <fullName evidence="2">Uncharacterized protein</fullName>
    </submittedName>
</protein>
<dbReference type="Proteomes" id="UP001295444">
    <property type="component" value="Chromosome 02"/>
</dbReference>